<accession>W8B2M2</accession>
<dbReference type="EMBL" id="GAMC01015266">
    <property type="protein sequence ID" value="JAB91289.1"/>
    <property type="molecule type" value="mRNA"/>
</dbReference>
<feature type="transmembrane region" description="Helical" evidence="1">
    <location>
        <begin position="158"/>
        <end position="177"/>
    </location>
</feature>
<gene>
    <name evidence="2" type="primary">ROST</name>
</gene>
<organism evidence="2">
    <name type="scientific">Ceratitis capitata</name>
    <name type="common">Mediterranean fruit fly</name>
    <name type="synonym">Tephritis capitata</name>
    <dbReference type="NCBI Taxonomy" id="7213"/>
    <lineage>
        <taxon>Eukaryota</taxon>
        <taxon>Metazoa</taxon>
        <taxon>Ecdysozoa</taxon>
        <taxon>Arthropoda</taxon>
        <taxon>Hexapoda</taxon>
        <taxon>Insecta</taxon>
        <taxon>Pterygota</taxon>
        <taxon>Neoptera</taxon>
        <taxon>Endopterygota</taxon>
        <taxon>Diptera</taxon>
        <taxon>Brachycera</taxon>
        <taxon>Muscomorpha</taxon>
        <taxon>Tephritoidea</taxon>
        <taxon>Tephritidae</taxon>
        <taxon>Ceratitis</taxon>
        <taxon>Ceratitis</taxon>
    </lineage>
</organism>
<reference evidence="2" key="1">
    <citation type="submission" date="2013-07" db="EMBL/GenBank/DDBJ databases">
        <authorList>
            <person name="Geib S."/>
        </authorList>
    </citation>
    <scope>NUCLEOTIDE SEQUENCE</scope>
</reference>
<dbReference type="OrthoDB" id="419711at2759"/>
<dbReference type="GO" id="GO:0016020">
    <property type="term" value="C:membrane"/>
    <property type="evidence" value="ECO:0007669"/>
    <property type="project" value="TreeGrafter"/>
</dbReference>
<feature type="transmembrane region" description="Helical" evidence="1">
    <location>
        <begin position="230"/>
        <end position="252"/>
    </location>
</feature>
<reference evidence="2" key="2">
    <citation type="journal article" date="2014" name="BMC Genomics">
        <title>A genomic perspective to assessing quality of mass-reared SIT flies used in Mediterranean fruit fly (Ceratitis capitata) eradication in California.</title>
        <authorList>
            <person name="Calla B."/>
            <person name="Hall B."/>
            <person name="Hou S."/>
            <person name="Geib S.M."/>
        </authorList>
    </citation>
    <scope>NUCLEOTIDE SEQUENCE</scope>
</reference>
<proteinExistence type="evidence at transcript level"/>
<protein>
    <submittedName>
        <fullName evidence="2">Protein rolling stone</fullName>
    </submittedName>
</protein>
<name>W8B2M2_CERCA</name>
<feature type="transmembrane region" description="Helical" evidence="1">
    <location>
        <begin position="184"/>
        <end position="204"/>
    </location>
</feature>
<dbReference type="PANTHER" id="PTHR12242">
    <property type="entry name" value="OS02G0130600 PROTEIN-RELATED"/>
    <property type="match status" value="1"/>
</dbReference>
<dbReference type="InterPro" id="IPR049352">
    <property type="entry name" value="Rost"/>
</dbReference>
<feature type="transmembrane region" description="Helical" evidence="1">
    <location>
        <begin position="124"/>
        <end position="146"/>
    </location>
</feature>
<dbReference type="AlphaFoldDB" id="W8B2M2"/>
<feature type="transmembrane region" description="Helical" evidence="1">
    <location>
        <begin position="42"/>
        <end position="64"/>
    </location>
</feature>
<dbReference type="PANTHER" id="PTHR12242:SF46">
    <property type="entry name" value="IP08657P-RELATED"/>
    <property type="match status" value="1"/>
</dbReference>
<evidence type="ECO:0000313" key="2">
    <source>
        <dbReference type="EMBL" id="JAB91288.1"/>
    </source>
</evidence>
<keyword evidence="1" id="KW-0812">Transmembrane</keyword>
<feature type="transmembrane region" description="Helical" evidence="1">
    <location>
        <begin position="84"/>
        <end position="103"/>
    </location>
</feature>
<evidence type="ECO:0000256" key="1">
    <source>
        <dbReference type="SAM" id="Phobius"/>
    </source>
</evidence>
<dbReference type="EMBL" id="GAMC01015267">
    <property type="protein sequence ID" value="JAB91288.1"/>
    <property type="molecule type" value="mRNA"/>
</dbReference>
<keyword evidence="1" id="KW-0472">Membrane</keyword>
<keyword evidence="1" id="KW-1133">Transmembrane helix</keyword>
<dbReference type="Pfam" id="PF21534">
    <property type="entry name" value="Rost"/>
    <property type="match status" value="1"/>
</dbReference>
<sequence length="332" mass="37729">MSRLHVIVHPVKKEFRRDKCGFDHSPADDFVKSQWQSRTKSVAYLIYRWLIALFFTAVVIDSMLEKEEGSSSNFWLYFIYLTNWGVMLCMLTNILGAILVTTWHFHPEYADKLLNMDSLTSPFVIYWSMHIISLVLSVVITIIYWSLLYNAAESSLNATNVLTHACNSIFMFIDLLIVAHPLRLLHMFLPVTFGIIFAIFSFIYQKCGGLNRRGKPYIYHVVDWREPLNATLVVIGVLLLTCCIYTILFTVYKLRTLLYRRINNASYYFPTTAPYAGSGEKSTANGTLPKTVKGTGIQHSPSGISMVLGTVNTSAGYDNAAFTKSTEKLAKY</sequence>